<sequence>MDWTSTNTSNLSDLDPEELYLSLEAMGPGLQNFLVILYSCTALAALCGNGAAIAVLLLGKRRSIRLFLVNLAVSDMTMAVFSIPFTYTDFVLGRWVFLPQFCPVVQFVQHASVTVSVYTLTVVGLDR</sequence>
<evidence type="ECO:0000256" key="7">
    <source>
        <dbReference type="ARBA" id="ARBA00023170"/>
    </source>
</evidence>
<feature type="transmembrane region" description="Helical" evidence="9">
    <location>
        <begin position="107"/>
        <end position="125"/>
    </location>
</feature>
<dbReference type="Pfam" id="PF00001">
    <property type="entry name" value="7tm_1"/>
    <property type="match status" value="1"/>
</dbReference>
<evidence type="ECO:0000256" key="6">
    <source>
        <dbReference type="ARBA" id="ARBA00023136"/>
    </source>
</evidence>
<evidence type="ECO:0000256" key="3">
    <source>
        <dbReference type="ARBA" id="ARBA00022692"/>
    </source>
</evidence>
<feature type="domain" description="G-protein coupled receptors family 1 profile" evidence="10">
    <location>
        <begin position="31"/>
        <end position="127"/>
    </location>
</feature>
<dbReference type="PRINTS" id="PR00237">
    <property type="entry name" value="GPCRRHODOPSN"/>
</dbReference>
<organism evidence="11 12">
    <name type="scientific">Caerostris darwini</name>
    <dbReference type="NCBI Taxonomy" id="1538125"/>
    <lineage>
        <taxon>Eukaryota</taxon>
        <taxon>Metazoa</taxon>
        <taxon>Ecdysozoa</taxon>
        <taxon>Arthropoda</taxon>
        <taxon>Chelicerata</taxon>
        <taxon>Arachnida</taxon>
        <taxon>Araneae</taxon>
        <taxon>Araneomorphae</taxon>
        <taxon>Entelegynae</taxon>
        <taxon>Araneoidea</taxon>
        <taxon>Araneidae</taxon>
        <taxon>Caerostris</taxon>
    </lineage>
</organism>
<dbReference type="EMBL" id="BPLQ01015352">
    <property type="protein sequence ID" value="GIY87571.1"/>
    <property type="molecule type" value="Genomic_DNA"/>
</dbReference>
<evidence type="ECO:0000256" key="9">
    <source>
        <dbReference type="SAM" id="Phobius"/>
    </source>
</evidence>
<evidence type="ECO:0000256" key="1">
    <source>
        <dbReference type="ARBA" id="ARBA00004141"/>
    </source>
</evidence>
<dbReference type="GO" id="GO:0004930">
    <property type="term" value="F:G protein-coupled receptor activity"/>
    <property type="evidence" value="ECO:0007669"/>
    <property type="project" value="UniProtKB-KW"/>
</dbReference>
<keyword evidence="5" id="KW-0297">G-protein coupled receptor</keyword>
<dbReference type="InterPro" id="IPR000276">
    <property type="entry name" value="GPCR_Rhodpsn"/>
</dbReference>
<keyword evidence="8" id="KW-0807">Transducer</keyword>
<proteinExistence type="inferred from homology"/>
<evidence type="ECO:0000313" key="12">
    <source>
        <dbReference type="Proteomes" id="UP001054837"/>
    </source>
</evidence>
<evidence type="ECO:0000259" key="10">
    <source>
        <dbReference type="PROSITE" id="PS50262"/>
    </source>
</evidence>
<reference evidence="11 12" key="1">
    <citation type="submission" date="2021-06" db="EMBL/GenBank/DDBJ databases">
        <title>Caerostris darwini draft genome.</title>
        <authorList>
            <person name="Kono N."/>
            <person name="Arakawa K."/>
        </authorList>
    </citation>
    <scope>NUCLEOTIDE SEQUENCE [LARGE SCALE GENOMIC DNA]</scope>
</reference>
<keyword evidence="6 9" id="KW-0472">Membrane</keyword>
<comment type="similarity">
    <text evidence="2">Belongs to the G-protein coupled receptor 1 family.</text>
</comment>
<keyword evidence="12" id="KW-1185">Reference proteome</keyword>
<keyword evidence="7" id="KW-0675">Receptor</keyword>
<dbReference type="Gene3D" id="1.20.1070.10">
    <property type="entry name" value="Rhodopsin 7-helix transmembrane proteins"/>
    <property type="match status" value="1"/>
</dbReference>
<dbReference type="AlphaFoldDB" id="A0AAV4X0F3"/>
<comment type="subcellular location">
    <subcellularLocation>
        <location evidence="1">Membrane</location>
        <topology evidence="1">Multi-pass membrane protein</topology>
    </subcellularLocation>
</comment>
<dbReference type="PANTHER" id="PTHR45695:SF9">
    <property type="entry name" value="LEUCOKININ RECEPTOR"/>
    <property type="match status" value="1"/>
</dbReference>
<feature type="transmembrane region" description="Helical" evidence="9">
    <location>
        <begin position="33"/>
        <end position="59"/>
    </location>
</feature>
<dbReference type="Proteomes" id="UP001054837">
    <property type="component" value="Unassembled WGS sequence"/>
</dbReference>
<dbReference type="InterPro" id="IPR017452">
    <property type="entry name" value="GPCR_Rhodpsn_7TM"/>
</dbReference>
<evidence type="ECO:0000256" key="8">
    <source>
        <dbReference type="ARBA" id="ARBA00023224"/>
    </source>
</evidence>
<dbReference type="GO" id="GO:0005886">
    <property type="term" value="C:plasma membrane"/>
    <property type="evidence" value="ECO:0007669"/>
    <property type="project" value="TreeGrafter"/>
</dbReference>
<name>A0AAV4X0F3_9ARAC</name>
<gene>
    <name evidence="11" type="primary">AVEN_96001_1</name>
    <name evidence="11" type="ORF">CDAR_201441</name>
</gene>
<evidence type="ECO:0000256" key="4">
    <source>
        <dbReference type="ARBA" id="ARBA00022989"/>
    </source>
</evidence>
<keyword evidence="4 9" id="KW-1133">Transmembrane helix</keyword>
<dbReference type="PROSITE" id="PS50262">
    <property type="entry name" value="G_PROTEIN_RECEP_F1_2"/>
    <property type="match status" value="1"/>
</dbReference>
<feature type="transmembrane region" description="Helical" evidence="9">
    <location>
        <begin position="66"/>
        <end position="87"/>
    </location>
</feature>
<keyword evidence="3 9" id="KW-0812">Transmembrane</keyword>
<accession>A0AAV4X0F3</accession>
<evidence type="ECO:0000256" key="5">
    <source>
        <dbReference type="ARBA" id="ARBA00023040"/>
    </source>
</evidence>
<protein>
    <submittedName>
        <fullName evidence="11">G_PROTEIN_RECEP_F1_2 domain-containing protein</fullName>
    </submittedName>
</protein>
<evidence type="ECO:0000256" key="2">
    <source>
        <dbReference type="ARBA" id="ARBA00010663"/>
    </source>
</evidence>
<comment type="caution">
    <text evidence="11">The sequence shown here is derived from an EMBL/GenBank/DDBJ whole genome shotgun (WGS) entry which is preliminary data.</text>
</comment>
<dbReference type="SUPFAM" id="SSF81321">
    <property type="entry name" value="Family A G protein-coupled receptor-like"/>
    <property type="match status" value="1"/>
</dbReference>
<dbReference type="PANTHER" id="PTHR45695">
    <property type="entry name" value="LEUCOKININ RECEPTOR-RELATED"/>
    <property type="match status" value="1"/>
</dbReference>
<evidence type="ECO:0000313" key="11">
    <source>
        <dbReference type="EMBL" id="GIY87571.1"/>
    </source>
</evidence>